<dbReference type="RefSeq" id="WP_051725356.1">
    <property type="nucleotide sequence ID" value="NZ_JBHEZZ010000009.1"/>
</dbReference>
<reference evidence="2 3" key="1">
    <citation type="submission" date="2024-09" db="EMBL/GenBank/DDBJ databases">
        <authorList>
            <person name="Lee S.D."/>
        </authorList>
    </citation>
    <scope>NUCLEOTIDE SEQUENCE [LARGE SCALE GENOMIC DNA]</scope>
    <source>
        <strain evidence="2 3">N1-5</strain>
    </source>
</reference>
<evidence type="ECO:0000256" key="1">
    <source>
        <dbReference type="SAM" id="MobiDB-lite"/>
    </source>
</evidence>
<feature type="region of interest" description="Disordered" evidence="1">
    <location>
        <begin position="331"/>
        <end position="358"/>
    </location>
</feature>
<proteinExistence type="predicted"/>
<evidence type="ECO:0008006" key="4">
    <source>
        <dbReference type="Google" id="ProtNLM"/>
    </source>
</evidence>
<keyword evidence="3" id="KW-1185">Reference proteome</keyword>
<name>A0ABV6UP18_9ACTN</name>
<gene>
    <name evidence="2" type="ORF">ACEZDJ_18165</name>
</gene>
<comment type="caution">
    <text evidence="2">The sequence shown here is derived from an EMBL/GenBank/DDBJ whole genome shotgun (WGS) entry which is preliminary data.</text>
</comment>
<accession>A0ABV6UP18</accession>
<organism evidence="2 3">
    <name type="scientific">Streptacidiphilus cavernicola</name>
    <dbReference type="NCBI Taxonomy" id="3342716"/>
    <lineage>
        <taxon>Bacteria</taxon>
        <taxon>Bacillati</taxon>
        <taxon>Actinomycetota</taxon>
        <taxon>Actinomycetes</taxon>
        <taxon>Kitasatosporales</taxon>
        <taxon>Streptomycetaceae</taxon>
        <taxon>Streptacidiphilus</taxon>
    </lineage>
</organism>
<dbReference type="Proteomes" id="UP001592528">
    <property type="component" value="Unassembled WGS sequence"/>
</dbReference>
<protein>
    <recommendedName>
        <fullName evidence="4">Integral membrane protein</fullName>
    </recommendedName>
</protein>
<dbReference type="EMBL" id="JBHEZZ010000009">
    <property type="protein sequence ID" value="MFC1403218.1"/>
    <property type="molecule type" value="Genomic_DNA"/>
</dbReference>
<feature type="compositionally biased region" description="Polar residues" evidence="1">
    <location>
        <begin position="333"/>
        <end position="346"/>
    </location>
</feature>
<evidence type="ECO:0000313" key="2">
    <source>
        <dbReference type="EMBL" id="MFC1403218.1"/>
    </source>
</evidence>
<sequence>MAYLRTEAGAKAAAQNFVIVSGTTAFLTDSSARHTAVATLAASGSSISTLTEEADSEVRSAADELKGDSAQIVPTDAVARTGVLSVHVLGFDIHRAMVRLWTVAVRGSASGGHAPSSAFESVTVSLVWEADDWKVESSSTASGLVAPTEYQQGTSNTGDFTGFTAGQAQDAFVSGALDTTGYPSPYARSKEGAQEAATSAAMLWGDPRYFADDAWRNQMLAAVAAPLAASALRADGNTTAQQVQKGQGIAADGTTPGGGVLVTGTAVLASRVVAYSNQSASLQLWTASIGGIAGSDNSERPQIAYLLMTVDLSWSGGTWKVLAVSPGDPLVPSPTNSAASSGQDFSQIGGAANAPATA</sequence>
<evidence type="ECO:0000313" key="3">
    <source>
        <dbReference type="Proteomes" id="UP001592528"/>
    </source>
</evidence>